<dbReference type="HAMAP" id="MF_00155">
    <property type="entry name" value="CtaG"/>
    <property type="match status" value="1"/>
</dbReference>
<evidence type="ECO:0000256" key="2">
    <source>
        <dbReference type="ARBA" id="ARBA00004243"/>
    </source>
</evidence>
<evidence type="ECO:0000256" key="4">
    <source>
        <dbReference type="ARBA" id="ARBA00022989"/>
    </source>
</evidence>
<dbReference type="FunFam" id="2.60.370.10:FF:000001">
    <property type="entry name" value="COX11 cytochrome c oxidase assembly homolog"/>
    <property type="match status" value="1"/>
</dbReference>
<dbReference type="Proteomes" id="UP001465755">
    <property type="component" value="Unassembled WGS sequence"/>
</dbReference>
<dbReference type="GO" id="GO:0005507">
    <property type="term" value="F:copper ion binding"/>
    <property type="evidence" value="ECO:0007669"/>
    <property type="project" value="InterPro"/>
</dbReference>
<name>A0AAW1PNR4_9CHLO</name>
<dbReference type="EMBL" id="JALJOQ010000017">
    <property type="protein sequence ID" value="KAK9809723.1"/>
    <property type="molecule type" value="Genomic_DNA"/>
</dbReference>
<dbReference type="PANTHER" id="PTHR21320">
    <property type="entry name" value="CYTOCHROME C OXIDASE ASSEMBLY PROTEIN COX11-RELATED"/>
    <property type="match status" value="1"/>
</dbReference>
<comment type="function">
    <text evidence="1">Exerts its effect at some terminal stage of cytochrome c oxidase synthesis, probably by being involved in the insertion of the copper B into subunit I.</text>
</comment>
<dbReference type="NCBIfam" id="NF003465">
    <property type="entry name" value="PRK05089.1"/>
    <property type="match status" value="1"/>
</dbReference>
<evidence type="ECO:0000256" key="3">
    <source>
        <dbReference type="ARBA" id="ARBA00022692"/>
    </source>
</evidence>
<dbReference type="PANTHER" id="PTHR21320:SF3">
    <property type="entry name" value="CYTOCHROME C OXIDASE ASSEMBLY PROTEIN COX11, MITOCHONDRIAL-RELATED"/>
    <property type="match status" value="1"/>
</dbReference>
<keyword evidence="5" id="KW-0472">Membrane</keyword>
<sequence length="392" mass="43327">MIGMTYASVPLYRMFCQATGYGGTVQQGSTVEDKIRARRENPNAELEQAAASREITVSFVGNVIDGLPWKFTPTQRSVTVRPGESTLAFYTAKNRSERDITGVSTYNVAPQQAGAYFNKIQCFCFEEQRLRAGEQVDMPLFFYLDPEFATDPRMDSINNLTLSYTFFKVDDADYDEAELKTQADRTARAVRSSTFTFATLVSAQSSANMTPKPHAIRELRALILLTLSSTALPSFALTAQSSNCTSFSGFSNYIFRAPLPDSPHLAVKPSFLEEHLLFFYTIARPQMSQAAVASFCLDQCVTFKPDPDAPPFPTEDLPESYVSNRTGPCGGFTVDLGEPAAPGGGSNETRWYCEAFDQNLSLDNYEPNDQQGSYLHALGVNRACDGSNYRAF</sequence>
<dbReference type="GO" id="GO:0005743">
    <property type="term" value="C:mitochondrial inner membrane"/>
    <property type="evidence" value="ECO:0007669"/>
    <property type="project" value="UniProtKB-SubCell"/>
</dbReference>
<keyword evidence="7" id="KW-1185">Reference proteome</keyword>
<dbReference type="Pfam" id="PF04442">
    <property type="entry name" value="CtaG_Cox11"/>
    <property type="match status" value="1"/>
</dbReference>
<reference evidence="6 7" key="1">
    <citation type="journal article" date="2024" name="Nat. Commun.">
        <title>Phylogenomics reveals the evolutionary origins of lichenization in chlorophyte algae.</title>
        <authorList>
            <person name="Puginier C."/>
            <person name="Libourel C."/>
            <person name="Otte J."/>
            <person name="Skaloud P."/>
            <person name="Haon M."/>
            <person name="Grisel S."/>
            <person name="Petersen M."/>
            <person name="Berrin J.G."/>
            <person name="Delaux P.M."/>
            <person name="Dal Grande F."/>
            <person name="Keller J."/>
        </authorList>
    </citation>
    <scope>NUCLEOTIDE SEQUENCE [LARGE SCALE GENOMIC DNA]</scope>
    <source>
        <strain evidence="6 7">SAG 2036</strain>
    </source>
</reference>
<comment type="caution">
    <text evidence="6">The sequence shown here is derived from an EMBL/GenBank/DDBJ whole genome shotgun (WGS) entry which is preliminary data.</text>
</comment>
<accession>A0AAW1PNR4</accession>
<comment type="subcellular location">
    <subcellularLocation>
        <location evidence="2">Mitochondrion inner membrane</location>
        <topology evidence="2">Single-pass membrane protein</topology>
        <orientation evidence="2">Intermembrane side</orientation>
    </subcellularLocation>
</comment>
<evidence type="ECO:0000256" key="5">
    <source>
        <dbReference type="ARBA" id="ARBA00023136"/>
    </source>
</evidence>
<gene>
    <name evidence="6" type="ORF">WJX73_010461</name>
</gene>
<protein>
    <submittedName>
        <fullName evidence="6">Uncharacterized protein</fullName>
    </submittedName>
</protein>
<proteinExistence type="inferred from homology"/>
<evidence type="ECO:0000256" key="1">
    <source>
        <dbReference type="ARBA" id="ARBA00004007"/>
    </source>
</evidence>
<dbReference type="InterPro" id="IPR023471">
    <property type="entry name" value="CtaG/Cox11_dom_sf"/>
</dbReference>
<dbReference type="AlphaFoldDB" id="A0AAW1PNR4"/>
<organism evidence="6 7">
    <name type="scientific">Symbiochloris irregularis</name>
    <dbReference type="NCBI Taxonomy" id="706552"/>
    <lineage>
        <taxon>Eukaryota</taxon>
        <taxon>Viridiplantae</taxon>
        <taxon>Chlorophyta</taxon>
        <taxon>core chlorophytes</taxon>
        <taxon>Trebouxiophyceae</taxon>
        <taxon>Trebouxiales</taxon>
        <taxon>Trebouxiaceae</taxon>
        <taxon>Symbiochloris</taxon>
    </lineage>
</organism>
<dbReference type="Gene3D" id="2.60.370.10">
    <property type="entry name" value="Ctag/Cox11"/>
    <property type="match status" value="1"/>
</dbReference>
<dbReference type="SUPFAM" id="SSF110111">
    <property type="entry name" value="Ctag/Cox11"/>
    <property type="match status" value="1"/>
</dbReference>
<keyword evidence="3" id="KW-0812">Transmembrane</keyword>
<dbReference type="InterPro" id="IPR007533">
    <property type="entry name" value="Cyt_c_oxidase_assmbl_CtaG"/>
</dbReference>
<keyword evidence="4" id="KW-1133">Transmembrane helix</keyword>
<evidence type="ECO:0000313" key="6">
    <source>
        <dbReference type="EMBL" id="KAK9809723.1"/>
    </source>
</evidence>
<evidence type="ECO:0000313" key="7">
    <source>
        <dbReference type="Proteomes" id="UP001465755"/>
    </source>
</evidence>